<organism evidence="2 3">
    <name type="scientific">Sphingomonas rosea</name>
    <dbReference type="NCBI Taxonomy" id="335605"/>
    <lineage>
        <taxon>Bacteria</taxon>
        <taxon>Pseudomonadati</taxon>
        <taxon>Pseudomonadota</taxon>
        <taxon>Alphaproteobacteria</taxon>
        <taxon>Sphingomonadales</taxon>
        <taxon>Sphingomonadaceae</taxon>
        <taxon>Sphingomonas</taxon>
    </lineage>
</organism>
<name>A0ABP7TZU4_9SPHN</name>
<protein>
    <recommendedName>
        <fullName evidence="1">DUF4178 domain-containing protein</fullName>
    </recommendedName>
</protein>
<evidence type="ECO:0000313" key="3">
    <source>
        <dbReference type="Proteomes" id="UP001424459"/>
    </source>
</evidence>
<proteinExistence type="predicted"/>
<dbReference type="InterPro" id="IPR025235">
    <property type="entry name" value="DUF4178"/>
</dbReference>
<feature type="domain" description="DUF4178" evidence="1">
    <location>
        <begin position="56"/>
        <end position="194"/>
    </location>
</feature>
<dbReference type="RefSeq" id="WP_344696132.1">
    <property type="nucleotide sequence ID" value="NZ_BAABBR010000001.1"/>
</dbReference>
<dbReference type="Pfam" id="PF13785">
    <property type="entry name" value="DUF4178"/>
    <property type="match status" value="1"/>
</dbReference>
<sequence length="218" mass="23903">MTALSCPACGAEVPLRSAAMPYAVCGYCHSVLLRQGEGLSDIGKSAVLPFDVSPIQLGTSGAVDGLTFEVVGRVRWGWQDGSWNEWLLSCGDGKARWLGEAMGQYMLLRERPDLDSHPLVDRFARGEAFRVGDRIDDYSVTDVKEARCLGGEGDLPFPTPPDWTMTSIDFRDTAGGALSVQRDAQGVMAYEGRYHSLAELNPRNLRSIEGWPMPANYR</sequence>
<comment type="caution">
    <text evidence="2">The sequence shown here is derived from an EMBL/GenBank/DDBJ whole genome shotgun (WGS) entry which is preliminary data.</text>
</comment>
<accession>A0ABP7TZU4</accession>
<reference evidence="3" key="1">
    <citation type="journal article" date="2019" name="Int. J. Syst. Evol. Microbiol.">
        <title>The Global Catalogue of Microorganisms (GCM) 10K type strain sequencing project: providing services to taxonomists for standard genome sequencing and annotation.</title>
        <authorList>
            <consortium name="The Broad Institute Genomics Platform"/>
            <consortium name="The Broad Institute Genome Sequencing Center for Infectious Disease"/>
            <person name="Wu L."/>
            <person name="Ma J."/>
        </authorList>
    </citation>
    <scope>NUCLEOTIDE SEQUENCE [LARGE SCALE GENOMIC DNA]</scope>
    <source>
        <strain evidence="3">JCM 17564</strain>
    </source>
</reference>
<keyword evidence="3" id="KW-1185">Reference proteome</keyword>
<dbReference type="Proteomes" id="UP001424459">
    <property type="component" value="Unassembled WGS sequence"/>
</dbReference>
<dbReference type="EMBL" id="BAABBR010000001">
    <property type="protein sequence ID" value="GAA4033727.1"/>
    <property type="molecule type" value="Genomic_DNA"/>
</dbReference>
<gene>
    <name evidence="2" type="ORF">GCM10022281_12060</name>
</gene>
<evidence type="ECO:0000259" key="1">
    <source>
        <dbReference type="Pfam" id="PF13785"/>
    </source>
</evidence>
<evidence type="ECO:0000313" key="2">
    <source>
        <dbReference type="EMBL" id="GAA4033727.1"/>
    </source>
</evidence>